<dbReference type="Pfam" id="PF07819">
    <property type="entry name" value="PGAP1"/>
    <property type="match status" value="1"/>
</dbReference>
<feature type="domain" description="GPI inositol-deacylase transmembrane" evidence="15">
    <location>
        <begin position="781"/>
        <end position="1099"/>
    </location>
</feature>
<keyword evidence="8 12" id="KW-0256">Endoplasmic reticulum</keyword>
<comment type="similarity">
    <text evidence="3 12">Belongs to the GPI inositol-deacylase family.</text>
</comment>
<keyword evidence="10 12" id="KW-1133">Transmembrane helix</keyword>
<evidence type="ECO:0000259" key="15">
    <source>
        <dbReference type="Pfam" id="PF25140"/>
    </source>
</evidence>
<sequence length="1128" mass="124736">MARRAAVPGGSADGSSSPRDPDKPRLDRDNHESKPATTSRPSSSRKPRRPSNLDWNPPNGTIDQTTDKGTLTHAPPESPSLPAASIAAGRSKKITTTSPAKNRHGSWSISKLAFVTATLGLILLGTILRSLVSRQLEPKGCRMSYMRPSYIHYHEFDTEHTRFATKYSLYLYREQGFDDEHKLRGVPVLFIPGNAGSYKQVRPIAAEASSYFYEQLQHDGSSVAHGIRNLDFFTVDFNEDITAFHGQTLLDQAEYLNEAVRFILTLYSDPTRTARDAGLPDPSSVIIVGHSMGGVVARTMLIQPNYQLNSINTIITMSAPHARPPVTFDGQIVQIYDEINDYWREAYAQKWASNNPLWHVTLVSIAGGSLDTVVPSDYASLESLVPETHGFTVYTTGIPTVWTSADHQAILWCDQFRKVVSRALYDIVDVNRASQTRPRAERMRTFVKHFLTGLEANAEKPGIQESQTALLTLDDKTSSMIPAGERLVLRNLGSVARTETYLFPIPAAGQLENQHFTLLSDTALDISGGHGPLEVLLCGTHTAQNADGSANYATTIHLAESDRATTQLLCKNAHADSVLLPASTPFTKHPFYLENEAEIRPFSYLQYKMSHLAEYQFIAVINKAGSASNSFVIAEFIDAIDSTHVVDVSLGQLLMEGVTFELPQDRPLSVDVLVPAMQSSLLAYNLQVKHGQCQGNPLFSPMLRQYLDQPHESKFFVNVENADISLHGIAPYMPPALEPQAAEGIALQFWSDPTCGMPLSIEVQFDAIGSLGKLYMRYRTVFAAFPLLIVTLVLRKQFRVYDETGTFIPFSEGLDMSLRRSIPLLLLSMTLLSASIGGAPYIRNGRIWNRTRAVPHSEVDFHRNDLLIGTDDPLFTAIVPIIGLVCVGVCTALHYMILAITKIFSILYGLLRSTRAAAMGIDTASASLPVIAASTPRRRMLSTAILLFLVSTFIPYQFAYLVACLVQLFTSTRALRILTVNPSLSNANYYHYCHSILLLMMWVLPINLPILAVWIRNLAVHWLTPFSSHHNVLSIMPFILLVENLTTGRMVPQISSGLRHVTSIFLFCTALCAALYGVSHAYMLHYLVNIIAAWLVILHATSNTWSLASISSMFEGNAHETRKTGKAA</sequence>
<evidence type="ECO:0000256" key="8">
    <source>
        <dbReference type="ARBA" id="ARBA00022824"/>
    </source>
</evidence>
<feature type="transmembrane region" description="Helical" evidence="12">
    <location>
        <begin position="1022"/>
        <end position="1041"/>
    </location>
</feature>
<dbReference type="SUPFAM" id="SSF53474">
    <property type="entry name" value="alpha/beta-Hydrolases"/>
    <property type="match status" value="1"/>
</dbReference>
<evidence type="ECO:0000256" key="4">
    <source>
        <dbReference type="ARBA" id="ARBA00015856"/>
    </source>
</evidence>
<feature type="compositionally biased region" description="Polar residues" evidence="13">
    <location>
        <begin position="58"/>
        <end position="69"/>
    </location>
</feature>
<dbReference type="GO" id="GO:0015031">
    <property type="term" value="P:protein transport"/>
    <property type="evidence" value="ECO:0007669"/>
    <property type="project" value="UniProtKB-KW"/>
</dbReference>
<dbReference type="GO" id="GO:0050185">
    <property type="term" value="F:phosphatidylinositol deacylase activity"/>
    <property type="evidence" value="ECO:0007669"/>
    <property type="project" value="TreeGrafter"/>
</dbReference>
<evidence type="ECO:0000259" key="14">
    <source>
        <dbReference type="Pfam" id="PF07819"/>
    </source>
</evidence>
<evidence type="ECO:0000256" key="5">
    <source>
        <dbReference type="ARBA" id="ARBA00022448"/>
    </source>
</evidence>
<keyword evidence="5 12" id="KW-0813">Transport</keyword>
<evidence type="ECO:0000313" key="17">
    <source>
        <dbReference type="Proteomes" id="UP000039046"/>
    </source>
</evidence>
<evidence type="ECO:0000256" key="13">
    <source>
        <dbReference type="SAM" id="MobiDB-lite"/>
    </source>
</evidence>
<dbReference type="PANTHER" id="PTHR15495:SF7">
    <property type="entry name" value="GPI INOSITOL-DEACYLASE"/>
    <property type="match status" value="1"/>
</dbReference>
<comment type="subcellular location">
    <subcellularLocation>
        <location evidence="2">Endoplasmic reticulum membrane</location>
        <topology evidence="2">Multi-pass membrane protein</topology>
    </subcellularLocation>
</comment>
<evidence type="ECO:0000256" key="10">
    <source>
        <dbReference type="ARBA" id="ARBA00022989"/>
    </source>
</evidence>
<dbReference type="HOGENOM" id="CLU_006103_1_0_1"/>
<dbReference type="STRING" id="1531966.A0A0A1T2G2"/>
<dbReference type="Proteomes" id="UP000039046">
    <property type="component" value="Unassembled WGS sequence"/>
</dbReference>
<dbReference type="InterPro" id="IPR029058">
    <property type="entry name" value="AB_hydrolase_fold"/>
</dbReference>
<feature type="domain" description="GPI inositol-deacylase PGAP1-like alpha/beta" evidence="14">
    <location>
        <begin position="183"/>
        <end position="426"/>
    </location>
</feature>
<evidence type="ECO:0000256" key="11">
    <source>
        <dbReference type="ARBA" id="ARBA00023136"/>
    </source>
</evidence>
<dbReference type="EC" id="3.1.-.-" evidence="12"/>
<reference evidence="16 17" key="1">
    <citation type="journal article" date="2015" name="Genome Announc.">
        <title>Draft Genome Sequence and Gene Annotation of the Entomopathogenic Fungus Verticillium hemipterigenum.</title>
        <authorList>
            <person name="Horn F."/>
            <person name="Habel A."/>
            <person name="Scharf D.H."/>
            <person name="Dworschak J."/>
            <person name="Brakhage A.A."/>
            <person name="Guthke R."/>
            <person name="Hertweck C."/>
            <person name="Linde J."/>
        </authorList>
    </citation>
    <scope>NUCLEOTIDE SEQUENCE [LARGE SCALE GENOMIC DNA]</scope>
</reference>
<dbReference type="Gene3D" id="3.40.50.1820">
    <property type="entry name" value="alpha/beta hydrolase"/>
    <property type="match status" value="1"/>
</dbReference>
<feature type="transmembrane region" description="Helical" evidence="12">
    <location>
        <begin position="775"/>
        <end position="794"/>
    </location>
</feature>
<feature type="transmembrane region" description="Helical" evidence="12">
    <location>
        <begin position="1061"/>
        <end position="1079"/>
    </location>
</feature>
<evidence type="ECO:0000256" key="1">
    <source>
        <dbReference type="ARBA" id="ARBA00003496"/>
    </source>
</evidence>
<dbReference type="FunFam" id="3.40.50.1820:FF:000056">
    <property type="entry name" value="GPI inositol-deacylase"/>
    <property type="match status" value="1"/>
</dbReference>
<gene>
    <name evidence="16" type="ORF">VHEMI00471</name>
</gene>
<dbReference type="AlphaFoldDB" id="A0A0A1T2G2"/>
<dbReference type="Pfam" id="PF25141">
    <property type="entry name" value="PGAP1_2nd"/>
    <property type="match status" value="1"/>
</dbReference>
<feature type="transmembrane region" description="Helical" evidence="12">
    <location>
        <begin position="944"/>
        <end position="969"/>
    </location>
</feature>
<feature type="transmembrane region" description="Helical" evidence="12">
    <location>
        <begin position="989"/>
        <end position="1015"/>
    </location>
</feature>
<proteinExistence type="inferred from homology"/>
<evidence type="ECO:0000256" key="12">
    <source>
        <dbReference type="RuleBase" id="RU365011"/>
    </source>
</evidence>
<accession>A0A0A1T2G2</accession>
<keyword evidence="11 12" id="KW-0472">Membrane</keyword>
<feature type="compositionally biased region" description="Basic and acidic residues" evidence="13">
    <location>
        <begin position="19"/>
        <end position="34"/>
    </location>
</feature>
<dbReference type="InterPro" id="IPR056824">
    <property type="entry name" value="PGAP1_TMD"/>
</dbReference>
<evidence type="ECO:0000256" key="7">
    <source>
        <dbReference type="ARBA" id="ARBA00022801"/>
    </source>
</evidence>
<dbReference type="OrthoDB" id="348976at2759"/>
<dbReference type="PANTHER" id="PTHR15495">
    <property type="entry name" value="NEGATIVE REGULATOR OF VESICLE FORMATION-RELATED"/>
    <property type="match status" value="1"/>
</dbReference>
<dbReference type="GO" id="GO:0005789">
    <property type="term" value="C:endoplasmic reticulum membrane"/>
    <property type="evidence" value="ECO:0007669"/>
    <property type="project" value="UniProtKB-SubCell"/>
</dbReference>
<keyword evidence="7 12" id="KW-0378">Hydrolase</keyword>
<dbReference type="InterPro" id="IPR012908">
    <property type="entry name" value="PGAP1-ab_dom-like"/>
</dbReference>
<feature type="compositionally biased region" description="Polar residues" evidence="13">
    <location>
        <begin position="94"/>
        <end position="104"/>
    </location>
</feature>
<evidence type="ECO:0000256" key="3">
    <source>
        <dbReference type="ARBA" id="ARBA00006931"/>
    </source>
</evidence>
<feature type="transmembrane region" description="Helical" evidence="12">
    <location>
        <begin position="1086"/>
        <end position="1105"/>
    </location>
</feature>
<evidence type="ECO:0000313" key="16">
    <source>
        <dbReference type="EMBL" id="CEJ80275.1"/>
    </source>
</evidence>
<feature type="transmembrane region" description="Helical" evidence="12">
    <location>
        <begin position="874"/>
        <end position="898"/>
    </location>
</feature>
<organism evidence="16 17">
    <name type="scientific">[Torrubiella] hemipterigena</name>
    <dbReference type="NCBI Taxonomy" id="1531966"/>
    <lineage>
        <taxon>Eukaryota</taxon>
        <taxon>Fungi</taxon>
        <taxon>Dikarya</taxon>
        <taxon>Ascomycota</taxon>
        <taxon>Pezizomycotina</taxon>
        <taxon>Sordariomycetes</taxon>
        <taxon>Hypocreomycetidae</taxon>
        <taxon>Hypocreales</taxon>
        <taxon>Clavicipitaceae</taxon>
        <taxon>Clavicipitaceae incertae sedis</taxon>
        <taxon>'Torrubiella' clade</taxon>
    </lineage>
</organism>
<dbReference type="Pfam" id="PF25140">
    <property type="entry name" value="PGAP1_TMD"/>
    <property type="match status" value="1"/>
</dbReference>
<feature type="transmembrane region" description="Helical" evidence="12">
    <location>
        <begin position="824"/>
        <end position="842"/>
    </location>
</feature>
<name>A0A0A1T2G2_9HYPO</name>
<comment type="function">
    <text evidence="1 12">Involved in inositol deacylation of GPI-anchored proteins which plays important roles in the quality control and ER-associated degradation of GPI-anchored proteins.</text>
</comment>
<dbReference type="GO" id="GO:0006888">
    <property type="term" value="P:endoplasmic reticulum to Golgi vesicle-mediated transport"/>
    <property type="evidence" value="ECO:0007669"/>
    <property type="project" value="TreeGrafter"/>
</dbReference>
<dbReference type="InterPro" id="IPR039529">
    <property type="entry name" value="PGAP1/BST1"/>
</dbReference>
<protein>
    <recommendedName>
        <fullName evidence="4 12">GPI inositol-deacylase</fullName>
        <ecNumber evidence="12">3.1.-.-</ecNumber>
    </recommendedName>
</protein>
<evidence type="ECO:0000256" key="6">
    <source>
        <dbReference type="ARBA" id="ARBA00022692"/>
    </source>
</evidence>
<dbReference type="GO" id="GO:0006505">
    <property type="term" value="P:GPI anchor metabolic process"/>
    <property type="evidence" value="ECO:0007669"/>
    <property type="project" value="TreeGrafter"/>
</dbReference>
<dbReference type="EMBL" id="CDHN01000001">
    <property type="protein sequence ID" value="CEJ80275.1"/>
    <property type="molecule type" value="Genomic_DNA"/>
</dbReference>
<evidence type="ECO:0000256" key="9">
    <source>
        <dbReference type="ARBA" id="ARBA00022927"/>
    </source>
</evidence>
<keyword evidence="9 12" id="KW-0653">Protein transport</keyword>
<evidence type="ECO:0000256" key="2">
    <source>
        <dbReference type="ARBA" id="ARBA00004477"/>
    </source>
</evidence>
<keyword evidence="6 12" id="KW-0812">Transmembrane</keyword>
<feature type="region of interest" description="Disordered" evidence="13">
    <location>
        <begin position="1"/>
        <end position="104"/>
    </location>
</feature>
<keyword evidence="17" id="KW-1185">Reference proteome</keyword>